<dbReference type="InterPro" id="IPR001736">
    <property type="entry name" value="PLipase_D/transphosphatidylase"/>
</dbReference>
<keyword evidence="8" id="KW-0443">Lipid metabolism</keyword>
<dbReference type="EMBL" id="BAUU01000018">
    <property type="protein sequence ID" value="GAE31273.1"/>
    <property type="molecule type" value="Genomic_DNA"/>
</dbReference>
<gene>
    <name evidence="15" type="ORF">JCM9152_2730</name>
</gene>
<dbReference type="FunFam" id="3.30.870.10:FF:000014">
    <property type="entry name" value="Cardiolipin synthase"/>
    <property type="match status" value="1"/>
</dbReference>
<evidence type="ECO:0000313" key="16">
    <source>
        <dbReference type="Proteomes" id="UP000018895"/>
    </source>
</evidence>
<comment type="caution">
    <text evidence="15">The sequence shown here is derived from an EMBL/GenBank/DDBJ whole genome shotgun (WGS) entry which is preliminary data.</text>
</comment>
<dbReference type="SMART" id="SM00155">
    <property type="entry name" value="PLDc"/>
    <property type="match status" value="2"/>
</dbReference>
<evidence type="ECO:0000256" key="10">
    <source>
        <dbReference type="ARBA" id="ARBA00023209"/>
    </source>
</evidence>
<keyword evidence="4" id="KW-0808">Transferase</keyword>
<name>W4QHZ0_9BACI</name>
<dbReference type="PANTHER" id="PTHR21248">
    <property type="entry name" value="CARDIOLIPIN SYNTHASE"/>
    <property type="match status" value="1"/>
</dbReference>
<evidence type="ECO:0000256" key="7">
    <source>
        <dbReference type="ARBA" id="ARBA00022989"/>
    </source>
</evidence>
<dbReference type="OrthoDB" id="9762009at2"/>
<evidence type="ECO:0000256" key="5">
    <source>
        <dbReference type="ARBA" id="ARBA00022692"/>
    </source>
</evidence>
<keyword evidence="3" id="KW-0444">Lipid biosynthesis</keyword>
<comment type="subcellular location">
    <subcellularLocation>
        <location evidence="1">Cell membrane</location>
    </subcellularLocation>
</comment>
<dbReference type="NCBIfam" id="TIGR04265">
    <property type="entry name" value="bac_cardiolipin"/>
    <property type="match status" value="1"/>
</dbReference>
<dbReference type="InterPro" id="IPR022924">
    <property type="entry name" value="Cardiolipin_synthase"/>
</dbReference>
<evidence type="ECO:0000259" key="14">
    <source>
        <dbReference type="PROSITE" id="PS50035"/>
    </source>
</evidence>
<dbReference type="PIRSF" id="PIRSF000850">
    <property type="entry name" value="Phospholipase_D_PSS"/>
    <property type="match status" value="1"/>
</dbReference>
<feature type="domain" description="PLD phosphodiesterase" evidence="14">
    <location>
        <begin position="140"/>
        <end position="167"/>
    </location>
</feature>
<evidence type="ECO:0000256" key="4">
    <source>
        <dbReference type="ARBA" id="ARBA00022679"/>
    </source>
</evidence>
<keyword evidence="2" id="KW-1003">Cell membrane</keyword>
<evidence type="ECO:0000256" key="12">
    <source>
        <dbReference type="NCBIfam" id="TIGR04265"/>
    </source>
</evidence>
<dbReference type="SUPFAM" id="SSF56024">
    <property type="entry name" value="Phospholipase D/nuclease"/>
    <property type="match status" value="2"/>
</dbReference>
<dbReference type="CDD" id="cd09112">
    <property type="entry name" value="PLDc_CLS_2"/>
    <property type="match status" value="1"/>
</dbReference>
<dbReference type="PROSITE" id="PS50035">
    <property type="entry name" value="PLD"/>
    <property type="match status" value="2"/>
</dbReference>
<protein>
    <recommendedName>
        <fullName evidence="12">Cardiolipin synthase</fullName>
        <ecNumber evidence="12">2.7.8.-</ecNumber>
    </recommendedName>
</protein>
<evidence type="ECO:0000256" key="3">
    <source>
        <dbReference type="ARBA" id="ARBA00022516"/>
    </source>
</evidence>
<keyword evidence="6" id="KW-0677">Repeat</keyword>
<proteinExistence type="predicted"/>
<organism evidence="15 16">
    <name type="scientific">Halalkalibacter hemicellulosilyticusJCM 9152</name>
    <dbReference type="NCBI Taxonomy" id="1236971"/>
    <lineage>
        <taxon>Bacteria</taxon>
        <taxon>Bacillati</taxon>
        <taxon>Bacillota</taxon>
        <taxon>Bacilli</taxon>
        <taxon>Bacillales</taxon>
        <taxon>Bacillaceae</taxon>
        <taxon>Halalkalibacter</taxon>
    </lineage>
</organism>
<dbReference type="InterPro" id="IPR025202">
    <property type="entry name" value="PLD-like_dom"/>
</dbReference>
<dbReference type="EC" id="2.7.8.-" evidence="12"/>
<dbReference type="GO" id="GO:0032049">
    <property type="term" value="P:cardiolipin biosynthetic process"/>
    <property type="evidence" value="ECO:0007669"/>
    <property type="project" value="UniProtKB-UniRule"/>
</dbReference>
<evidence type="ECO:0000256" key="8">
    <source>
        <dbReference type="ARBA" id="ARBA00023098"/>
    </source>
</evidence>
<evidence type="ECO:0000256" key="9">
    <source>
        <dbReference type="ARBA" id="ARBA00023136"/>
    </source>
</evidence>
<feature type="domain" description="PLD phosphodiesterase" evidence="14">
    <location>
        <begin position="311"/>
        <end position="338"/>
    </location>
</feature>
<evidence type="ECO:0000256" key="2">
    <source>
        <dbReference type="ARBA" id="ARBA00022475"/>
    </source>
</evidence>
<dbReference type="Proteomes" id="UP000018895">
    <property type="component" value="Unassembled WGS sequence"/>
</dbReference>
<keyword evidence="11" id="KW-1208">Phospholipid metabolism</keyword>
<dbReference type="Gene3D" id="3.30.870.10">
    <property type="entry name" value="Endonuclease Chain A"/>
    <property type="match status" value="2"/>
</dbReference>
<dbReference type="RefSeq" id="WP_035344646.1">
    <property type="nucleotide sequence ID" value="NZ_BAUU01000018.1"/>
</dbReference>
<evidence type="ECO:0000256" key="1">
    <source>
        <dbReference type="ARBA" id="ARBA00004236"/>
    </source>
</evidence>
<keyword evidence="16" id="KW-1185">Reference proteome</keyword>
<evidence type="ECO:0000256" key="6">
    <source>
        <dbReference type="ARBA" id="ARBA00022737"/>
    </source>
</evidence>
<evidence type="ECO:0000256" key="13">
    <source>
        <dbReference type="SAM" id="Phobius"/>
    </source>
</evidence>
<keyword evidence="5 13" id="KW-0812">Transmembrane</keyword>
<keyword evidence="7 13" id="KW-1133">Transmembrane helix</keyword>
<evidence type="ECO:0000256" key="11">
    <source>
        <dbReference type="ARBA" id="ARBA00023264"/>
    </source>
</evidence>
<sequence length="398" mass="46337">MNGWLIALFVIAALIILMRIDFLLGLRKQKKEATRHIQETRYGDVLLLTDGEECFKQMLQDIKEATDHIHILFYIFRDDHIGKKVLSTLALKAKQGVTVRLLVDRFGCKLSRHVKKKYKKAGISIAYSHPPSFPYLFFTLNRRNHRKISIIDGKVGYIGGFNVGDEYLGRDPSFGFWRDFHLRIAGDGVQDLQEQFLEDWQTAKQTYIKKESHYPRLTKGEIPLRILPTDGSYLEETFIDLIRQAKSSIVIGTPYYIPGKLLQKELLNAAQKGINIRLILPKKSDHPLVREAAYPYFERLLKEGVSIYQYYRGFFHAKCIVIDEQMCDIGTANFDKRSFHLNHEINCLIYEKSFVHKVLHTLEYDMQRSERLTLKAYEKRPFMQRSKEKVATLVSGLL</sequence>
<evidence type="ECO:0000313" key="15">
    <source>
        <dbReference type="EMBL" id="GAE31273.1"/>
    </source>
</evidence>
<reference evidence="15" key="1">
    <citation type="journal article" date="2014" name="Genome Announc.">
        <title>Draft Genome Sequences of Three Alkaliphilic Bacillus Strains, Bacillus wakoensis JCM 9140T, Bacillus akibai JCM 9157T, and Bacillus hemicellulosilyticus JCM 9152T.</title>
        <authorList>
            <person name="Yuki M."/>
            <person name="Oshima K."/>
            <person name="Suda W."/>
            <person name="Oshida Y."/>
            <person name="Kitamura K."/>
            <person name="Iida T."/>
            <person name="Hattori M."/>
            <person name="Ohkuma M."/>
        </authorList>
    </citation>
    <scope>NUCLEOTIDE SEQUENCE [LARGE SCALE GENOMIC DNA]</scope>
    <source>
        <strain evidence="15">JCM 9152</strain>
    </source>
</reference>
<dbReference type="GO" id="GO:0008808">
    <property type="term" value="F:cardiolipin synthase activity"/>
    <property type="evidence" value="ECO:0007669"/>
    <property type="project" value="UniProtKB-UniRule"/>
</dbReference>
<dbReference type="Pfam" id="PF13091">
    <property type="entry name" value="PLDc_2"/>
    <property type="match status" value="2"/>
</dbReference>
<dbReference type="GO" id="GO:0005886">
    <property type="term" value="C:plasma membrane"/>
    <property type="evidence" value="ECO:0007669"/>
    <property type="project" value="UniProtKB-SubCell"/>
</dbReference>
<feature type="transmembrane region" description="Helical" evidence="13">
    <location>
        <begin position="6"/>
        <end position="26"/>
    </location>
</feature>
<accession>W4QHZ0</accession>
<dbReference type="STRING" id="1236971.JCM9152_2730"/>
<dbReference type="AlphaFoldDB" id="W4QHZ0"/>
<keyword evidence="9 13" id="KW-0472">Membrane</keyword>
<keyword evidence="10" id="KW-0594">Phospholipid biosynthesis</keyword>
<dbReference type="PANTHER" id="PTHR21248:SF7">
    <property type="entry name" value="MINOR CARDIOLIPIN SYNTHASE CLSB"/>
    <property type="match status" value="1"/>
</dbReference>
<dbReference type="CDD" id="cd09110">
    <property type="entry name" value="PLDc_CLS_1"/>
    <property type="match status" value="1"/>
</dbReference>